<organism evidence="2 3">
    <name type="scientific">Prochlorococcus marinus str. PAC1</name>
    <dbReference type="NCBI Taxonomy" id="59924"/>
    <lineage>
        <taxon>Bacteria</taxon>
        <taxon>Bacillati</taxon>
        <taxon>Cyanobacteriota</taxon>
        <taxon>Cyanophyceae</taxon>
        <taxon>Synechococcales</taxon>
        <taxon>Prochlorococcaceae</taxon>
        <taxon>Prochlorococcus</taxon>
    </lineage>
</organism>
<reference evidence="3" key="1">
    <citation type="journal article" date="2014" name="Sci. Data">
        <title>Genomes of diverse isolates of the marine cyanobacterium Prochlorococcus.</title>
        <authorList>
            <person name="Biller S."/>
            <person name="Berube P."/>
            <person name="Thompson J."/>
            <person name="Kelly L."/>
            <person name="Roggensack S."/>
            <person name="Awad L."/>
            <person name="Roache-Johnson K."/>
            <person name="Ding H."/>
            <person name="Giovannoni S.J."/>
            <person name="Moore L.R."/>
            <person name="Chisholm S.W."/>
        </authorList>
    </citation>
    <scope>NUCLEOTIDE SEQUENCE [LARGE SCALE GENOMIC DNA]</scope>
    <source>
        <strain evidence="3">PAC1</strain>
    </source>
</reference>
<name>A0A0A2C1B8_PROMR</name>
<sequence>MKLIPILIIVIFFYIFLTLKKRKKFSNRKTLIERFKKRFKNINVRRKRISEEFTNSLLLDPCKNIPLGTWYSEDELREKADIHRSRLSKFGKSKINGEMLFVGPKGGIYKISGDGKKKYV</sequence>
<evidence type="ECO:0000256" key="1">
    <source>
        <dbReference type="SAM" id="Phobius"/>
    </source>
</evidence>
<keyword evidence="2" id="KW-0449">Lipoprotein</keyword>
<gene>
    <name evidence="2" type="ORF">EV03_1552</name>
</gene>
<keyword evidence="1" id="KW-0812">Transmembrane</keyword>
<feature type="transmembrane region" description="Helical" evidence="1">
    <location>
        <begin position="6"/>
        <end position="22"/>
    </location>
</feature>
<dbReference type="AlphaFoldDB" id="A0A0A2C1B8"/>
<proteinExistence type="predicted"/>
<dbReference type="RefSeq" id="WP_036906655.1">
    <property type="nucleotide sequence ID" value="NZ_CP138967.1"/>
</dbReference>
<protein>
    <submittedName>
        <fullName evidence="2">Putative Borrelia lipoprotein</fullName>
    </submittedName>
</protein>
<keyword evidence="1" id="KW-0472">Membrane</keyword>
<comment type="caution">
    <text evidence="2">The sequence shown here is derived from an EMBL/GenBank/DDBJ whole genome shotgun (WGS) entry which is preliminary data.</text>
</comment>
<evidence type="ECO:0000313" key="2">
    <source>
        <dbReference type="EMBL" id="KGG20088.1"/>
    </source>
</evidence>
<dbReference type="Proteomes" id="UP000030392">
    <property type="component" value="Unassembled WGS sequence"/>
</dbReference>
<dbReference type="EMBL" id="JNAX01000014">
    <property type="protein sequence ID" value="KGG20088.1"/>
    <property type="molecule type" value="Genomic_DNA"/>
</dbReference>
<keyword evidence="1" id="KW-1133">Transmembrane helix</keyword>
<accession>A0A0A2C1B8</accession>
<evidence type="ECO:0000313" key="3">
    <source>
        <dbReference type="Proteomes" id="UP000030392"/>
    </source>
</evidence>